<name>A0A879R317_9CAUD</name>
<sequence length="63" mass="6842">MTNLSPQAQAIIDAAYALPLRNGQPNIVAALRALVSNNEEWVDGTYMVKSEDILNIATELEAL</sequence>
<organism evidence="1 2">
    <name type="scientific">Synechococcus phage S-SRM01</name>
    <dbReference type="NCBI Taxonomy" id="2781608"/>
    <lineage>
        <taxon>Viruses</taxon>
        <taxon>Duplodnaviria</taxon>
        <taxon>Heunggongvirae</taxon>
        <taxon>Uroviricota</taxon>
        <taxon>Caudoviricetes</taxon>
        <taxon>Pantevenvirales</taxon>
        <taxon>Kyanoviridae</taxon>
        <taxon>Serangoonvirus</taxon>
        <taxon>Serangoonvirus essarone</taxon>
    </lineage>
</organism>
<dbReference type="KEGG" id="vg:77946272"/>
<dbReference type="EMBL" id="MW015081">
    <property type="protein sequence ID" value="QPX48067.1"/>
    <property type="molecule type" value="Genomic_DNA"/>
</dbReference>
<protein>
    <submittedName>
        <fullName evidence="1">Uncharacterized protein</fullName>
    </submittedName>
</protein>
<dbReference type="Proteomes" id="UP000664915">
    <property type="component" value="Segment"/>
</dbReference>
<proteinExistence type="predicted"/>
<accession>A0A879R317</accession>
<dbReference type="RefSeq" id="YP_010670077.1">
    <property type="nucleotide sequence ID" value="NC_070963.1"/>
</dbReference>
<reference evidence="1" key="1">
    <citation type="submission" date="2020-09" db="EMBL/GenBank/DDBJ databases">
        <authorList>
            <person name="Zhang D."/>
            <person name="Hatherill J.R."/>
            <person name="Ramirez J.F."/>
            <person name="Edinger B."/>
            <person name="Balarin R."/>
            <person name="Sullivan A."/>
            <person name="Humpal K.M."/>
            <person name="Guseva A."/>
            <person name="Butela K.A."/>
            <person name="Garlena R.A."/>
            <person name="Russell D.A."/>
            <person name="Pope W.H."/>
            <person name="Jacobs-Sera D."/>
            <person name="Hatfull G.F."/>
        </authorList>
    </citation>
    <scope>NUCLEOTIDE SEQUENCE</scope>
</reference>
<dbReference type="GeneID" id="77946272"/>
<keyword evidence="2" id="KW-1185">Reference proteome</keyword>
<evidence type="ECO:0000313" key="2">
    <source>
        <dbReference type="Proteomes" id="UP000664915"/>
    </source>
</evidence>
<evidence type="ECO:0000313" key="1">
    <source>
        <dbReference type="EMBL" id="QPX48067.1"/>
    </source>
</evidence>